<feature type="region of interest" description="Disordered" evidence="1">
    <location>
        <begin position="230"/>
        <end position="268"/>
    </location>
</feature>
<proteinExistence type="predicted"/>
<dbReference type="RefSeq" id="WP_342830977.1">
    <property type="nucleotide sequence ID" value="NZ_JBANDC010000017.1"/>
</dbReference>
<reference evidence="2 3" key="1">
    <citation type="submission" date="2024-02" db="EMBL/GenBank/DDBJ databases">
        <title>Draft genome sequence of Collimonas sp. strain H4R21, an effective mineral-weathering bacterial strain isolated from the beech rhizosphere.</title>
        <authorList>
            <person name="Morin E."/>
            <person name="Uroz S."/>
            <person name="Leveau J.H.J."/>
            <person name="Kumar R."/>
            <person name="Rey M.W."/>
            <person name="Pham J."/>
        </authorList>
    </citation>
    <scope>NUCLEOTIDE SEQUENCE [LARGE SCALE GENOMIC DNA]</scope>
    <source>
        <strain evidence="2 3">H4R21</strain>
    </source>
</reference>
<organism evidence="2 3">
    <name type="scientific">Collimonas rhizosphaerae</name>
    <dbReference type="NCBI Taxonomy" id="3126357"/>
    <lineage>
        <taxon>Bacteria</taxon>
        <taxon>Pseudomonadati</taxon>
        <taxon>Pseudomonadota</taxon>
        <taxon>Betaproteobacteria</taxon>
        <taxon>Burkholderiales</taxon>
        <taxon>Oxalobacteraceae</taxon>
        <taxon>Collimonas</taxon>
    </lineage>
</organism>
<evidence type="ECO:0000313" key="2">
    <source>
        <dbReference type="EMBL" id="MEM4989810.1"/>
    </source>
</evidence>
<sequence length="497" mass="55120">MRLACAGAARDFQAGIAGRGLAWPEHYPGLDLAFLQMPRPAPPGKIAHYISQHHHWLRLVQQHLHSAVSQEIRQQIWQETQRLVESRFEKHDMQRLQQISRLLLAVPAIGRIGNIVLQRQALLRSVTVPAEDAGAQRSGKNGRVQQRPQRLASPSRAYHFQRTGAEPMSGQADRSAASPLILLMPHTPAAQAKHPVTTLVQRLAGIIRQTALQAPQRLFRSVSPQRNAAQAVNRAAAAASRRPGSPQPVHAAGKLRELGSGTGPAQPTAPEMRLALRYSRYLDRHDFIARQEQRFYMWKNQSLRRQEVARRGDVLLPQLVARNRMHARSGSQARQIAGSAGRVGRDGGAQGFIYKSIMPRLPATGARTVRMQLQAVAAPGSSPSSTAAITLLAPMNSPAAGDQVSLQPYQAGFTAALAYRRQAQVRQAEVQRQIERIEHTVHTKVVREIMHDRHNQQHIRSVVTAAMLSPQMVQALARQVHASIEQRAGIDRYRRGR</sequence>
<feature type="compositionally biased region" description="Low complexity" evidence="1">
    <location>
        <begin position="230"/>
        <end position="239"/>
    </location>
</feature>
<accession>A0ABU9Q0P9</accession>
<protein>
    <submittedName>
        <fullName evidence="2">Uncharacterized protein</fullName>
    </submittedName>
</protein>
<dbReference type="EMBL" id="JBANDC010000017">
    <property type="protein sequence ID" value="MEM4989810.1"/>
    <property type="molecule type" value="Genomic_DNA"/>
</dbReference>
<evidence type="ECO:0000313" key="3">
    <source>
        <dbReference type="Proteomes" id="UP001495910"/>
    </source>
</evidence>
<dbReference type="Proteomes" id="UP001495910">
    <property type="component" value="Unassembled WGS sequence"/>
</dbReference>
<keyword evidence="3" id="KW-1185">Reference proteome</keyword>
<gene>
    <name evidence="2" type="ORF">V8G57_20650</name>
</gene>
<feature type="region of interest" description="Disordered" evidence="1">
    <location>
        <begin position="132"/>
        <end position="157"/>
    </location>
</feature>
<name>A0ABU9Q0P9_9BURK</name>
<evidence type="ECO:0000256" key="1">
    <source>
        <dbReference type="SAM" id="MobiDB-lite"/>
    </source>
</evidence>
<comment type="caution">
    <text evidence="2">The sequence shown here is derived from an EMBL/GenBank/DDBJ whole genome shotgun (WGS) entry which is preliminary data.</text>
</comment>